<dbReference type="RefSeq" id="WP_206968863.1">
    <property type="nucleotide sequence ID" value="NZ_BAAAJJ010000008.1"/>
</dbReference>
<dbReference type="PANTHER" id="PTHR34406">
    <property type="entry name" value="PROTEIN YCEI"/>
    <property type="match status" value="1"/>
</dbReference>
<dbReference type="SMART" id="SM00867">
    <property type="entry name" value="YceI"/>
    <property type="match status" value="1"/>
</dbReference>
<dbReference type="InterPro" id="IPR036761">
    <property type="entry name" value="TTHA0802/YceI-like_sf"/>
</dbReference>
<evidence type="ECO:0000259" key="2">
    <source>
        <dbReference type="SMART" id="SM00867"/>
    </source>
</evidence>
<dbReference type="Proteomes" id="UP000664167">
    <property type="component" value="Unassembled WGS sequence"/>
</dbReference>
<comment type="similarity">
    <text evidence="1">Belongs to the UPF0312 family.</text>
</comment>
<comment type="caution">
    <text evidence="3">The sequence shown here is derived from an EMBL/GenBank/DDBJ whole genome shotgun (WGS) entry which is preliminary data.</text>
</comment>
<organism evidence="3 4">
    <name type="scientific">Streptomyces beijiangensis</name>
    <dbReference type="NCBI Taxonomy" id="163361"/>
    <lineage>
        <taxon>Bacteria</taxon>
        <taxon>Bacillati</taxon>
        <taxon>Actinomycetota</taxon>
        <taxon>Actinomycetes</taxon>
        <taxon>Kitasatosporales</taxon>
        <taxon>Streptomycetaceae</taxon>
        <taxon>Streptomyces</taxon>
    </lineage>
</organism>
<evidence type="ECO:0000256" key="1">
    <source>
        <dbReference type="ARBA" id="ARBA00008812"/>
    </source>
</evidence>
<name>A0A939FE92_9ACTN</name>
<dbReference type="Gene3D" id="2.40.128.110">
    <property type="entry name" value="Lipid/polyisoprenoid-binding, YceI-like"/>
    <property type="match status" value="1"/>
</dbReference>
<dbReference type="AlphaFoldDB" id="A0A939FE92"/>
<gene>
    <name evidence="3" type="ORF">J0695_35330</name>
</gene>
<keyword evidence="4" id="KW-1185">Reference proteome</keyword>
<dbReference type="Pfam" id="PF04264">
    <property type="entry name" value="YceI"/>
    <property type="match status" value="1"/>
</dbReference>
<evidence type="ECO:0000313" key="3">
    <source>
        <dbReference type="EMBL" id="MBO0516997.1"/>
    </source>
</evidence>
<protein>
    <submittedName>
        <fullName evidence="3">YceI family protein</fullName>
    </submittedName>
</protein>
<dbReference type="EMBL" id="JAFLRJ010000477">
    <property type="protein sequence ID" value="MBO0516997.1"/>
    <property type="molecule type" value="Genomic_DNA"/>
</dbReference>
<dbReference type="PANTHER" id="PTHR34406:SF1">
    <property type="entry name" value="PROTEIN YCEI"/>
    <property type="match status" value="1"/>
</dbReference>
<reference evidence="3" key="1">
    <citation type="submission" date="2021-03" db="EMBL/GenBank/DDBJ databases">
        <title>Streptomyces poriferae sp. nov., a novel marine sponge-derived Actinobacteria species with anti-MRSA activity.</title>
        <authorList>
            <person name="Sandoval-Powers M."/>
            <person name="Kralova S."/>
            <person name="Nguyen G.-S."/>
            <person name="Fawwal D."/>
            <person name="Degnes K."/>
            <person name="Klinkenberg G."/>
            <person name="Sletta H."/>
            <person name="Wentzel A."/>
            <person name="Liles M.R."/>
        </authorList>
    </citation>
    <scope>NUCLEOTIDE SEQUENCE</scope>
    <source>
        <strain evidence="3">DSM 41794</strain>
    </source>
</reference>
<evidence type="ECO:0000313" key="4">
    <source>
        <dbReference type="Proteomes" id="UP000664167"/>
    </source>
</evidence>
<sequence length="186" mass="19896">MTSETGTTTSPLPLPLAAGHWEIDTNHSEVGFTIRHLGISKVRGHFGQVDAALVVGETIEESSITATVALGSIDTGNPQRDEHVRSADLLDVEKRPTMTFRSTKASGDGEEWVLEGDLTIGDVTRTVTFEVEFGGAVDFADNRKHAGFEAKGEIRRSDFGLNFGGADALLGDVVKIQLDAQFLSPA</sequence>
<accession>A0A939FE92</accession>
<dbReference type="SUPFAM" id="SSF101874">
    <property type="entry name" value="YceI-like"/>
    <property type="match status" value="1"/>
</dbReference>
<dbReference type="InterPro" id="IPR007372">
    <property type="entry name" value="Lipid/polyisoprenoid-bd_YceI"/>
</dbReference>
<feature type="domain" description="Lipid/polyisoprenoid-binding YceI-like" evidence="2">
    <location>
        <begin position="20"/>
        <end position="183"/>
    </location>
</feature>
<proteinExistence type="inferred from homology"/>